<reference evidence="3 4" key="1">
    <citation type="submission" date="2018-01" db="EMBL/GenBank/DDBJ databases">
        <title>Draft genome sequence of Jiangella sp. GTF31.</title>
        <authorList>
            <person name="Sahin N."/>
            <person name="Ay H."/>
            <person name="Saygin H."/>
        </authorList>
    </citation>
    <scope>NUCLEOTIDE SEQUENCE [LARGE SCALE GENOMIC DNA]</scope>
    <source>
        <strain evidence="3 4">GTF31</strain>
    </source>
</reference>
<protein>
    <recommendedName>
        <fullName evidence="5">Polysaccharide chain length determinant N-terminal domain-containing protein</fullName>
    </recommendedName>
</protein>
<gene>
    <name evidence="3" type="ORF">C1I92_28775</name>
</gene>
<comment type="caution">
    <text evidence="3">The sequence shown here is derived from an EMBL/GenBank/DDBJ whole genome shotgun (WGS) entry which is preliminary data.</text>
</comment>
<evidence type="ECO:0000313" key="3">
    <source>
        <dbReference type="EMBL" id="PZF79914.1"/>
    </source>
</evidence>
<feature type="transmembrane region" description="Helical" evidence="2">
    <location>
        <begin position="174"/>
        <end position="197"/>
    </location>
</feature>
<feature type="compositionally biased region" description="Basic and acidic residues" evidence="1">
    <location>
        <begin position="270"/>
        <end position="279"/>
    </location>
</feature>
<keyword evidence="2" id="KW-1133">Transmembrane helix</keyword>
<evidence type="ECO:0000256" key="1">
    <source>
        <dbReference type="SAM" id="MobiDB-lite"/>
    </source>
</evidence>
<evidence type="ECO:0008006" key="5">
    <source>
        <dbReference type="Google" id="ProtNLM"/>
    </source>
</evidence>
<sequence length="279" mass="29855">MDLWEALRILARRWFVVVPLLLLTAFGAVNLYSTTEPEYTTTGSILLRGPSVGQDEASGLRNPYLDYGNMAVPARVVVDIALTPSTYHDLTGDTGTTFELGLDTTTSAPLVVLNVTGPSPDAVVTTAQGILEFFSATLRQRQLDAGAPENTLITTEVVTPPVDVLQQNASRLRMLVGVAGVGVLFSVGMAFLVEAILRIRARGRSKKPPAKEAEPPADTTRPVSPPAPVVEPHQSSDNLFRPIRGNGDGPETEPEPTPRSARRGASGLPRRGDESEISH</sequence>
<evidence type="ECO:0000313" key="4">
    <source>
        <dbReference type="Proteomes" id="UP000248764"/>
    </source>
</evidence>
<keyword evidence="4" id="KW-1185">Reference proteome</keyword>
<name>A0A2W2BHX9_9ACTN</name>
<proteinExistence type="predicted"/>
<dbReference type="EMBL" id="POTW01000110">
    <property type="protein sequence ID" value="PZF79914.1"/>
    <property type="molecule type" value="Genomic_DNA"/>
</dbReference>
<keyword evidence="2" id="KW-0472">Membrane</keyword>
<feature type="region of interest" description="Disordered" evidence="1">
    <location>
        <begin position="203"/>
        <end position="279"/>
    </location>
</feature>
<evidence type="ECO:0000256" key="2">
    <source>
        <dbReference type="SAM" id="Phobius"/>
    </source>
</evidence>
<accession>A0A2W2BHX9</accession>
<dbReference type="Proteomes" id="UP000248764">
    <property type="component" value="Unassembled WGS sequence"/>
</dbReference>
<dbReference type="RefSeq" id="WP_111258074.1">
    <property type="nucleotide sequence ID" value="NZ_POTW01000110.1"/>
</dbReference>
<dbReference type="AlphaFoldDB" id="A0A2W2BHX9"/>
<organism evidence="3 4">
    <name type="scientific">Jiangella anatolica</name>
    <dbReference type="NCBI Taxonomy" id="2670374"/>
    <lineage>
        <taxon>Bacteria</taxon>
        <taxon>Bacillati</taxon>
        <taxon>Actinomycetota</taxon>
        <taxon>Actinomycetes</taxon>
        <taxon>Jiangellales</taxon>
        <taxon>Jiangellaceae</taxon>
        <taxon>Jiangella</taxon>
    </lineage>
</organism>
<keyword evidence="2" id="KW-0812">Transmembrane</keyword>